<proteinExistence type="predicted"/>
<organism evidence="1 2">
    <name type="scientific">Achromobacter pestifer</name>
    <dbReference type="NCBI Taxonomy" id="1353889"/>
    <lineage>
        <taxon>Bacteria</taxon>
        <taxon>Pseudomonadati</taxon>
        <taxon>Pseudomonadota</taxon>
        <taxon>Betaproteobacteria</taxon>
        <taxon>Burkholderiales</taxon>
        <taxon>Alcaligenaceae</taxon>
        <taxon>Achromobacter</taxon>
    </lineage>
</organism>
<dbReference type="PROSITE" id="PS51257">
    <property type="entry name" value="PROKAR_LIPOPROTEIN"/>
    <property type="match status" value="1"/>
</dbReference>
<evidence type="ECO:0000313" key="1">
    <source>
        <dbReference type="EMBL" id="QKH38294.1"/>
    </source>
</evidence>
<dbReference type="AlphaFoldDB" id="A0A7D4E4H1"/>
<name>A0A7D4E4H1_9BURK</name>
<dbReference type="EMBL" id="CP053985">
    <property type="protein sequence ID" value="QKH38294.1"/>
    <property type="molecule type" value="Genomic_DNA"/>
</dbReference>
<dbReference type="RefSeq" id="WP_173147490.1">
    <property type="nucleotide sequence ID" value="NZ_CP053985.1"/>
</dbReference>
<accession>A0A7D4E4H1</accession>
<gene>
    <name evidence="1" type="ORF">FOC84_26495</name>
</gene>
<reference evidence="1 2" key="1">
    <citation type="submission" date="2020-05" db="EMBL/GenBank/DDBJ databases">
        <title>FDA dAtabase for Regulatory Grade micrObial Sequences (FDA-ARGOS): Supporting development and validation of Infectious Disease Dx tests.</title>
        <authorList>
            <person name="Sproer C."/>
            <person name="Gronow S."/>
            <person name="Severitt S."/>
            <person name="Schroder I."/>
            <person name="Tallon L."/>
            <person name="Sadzewicz L."/>
            <person name="Zhao X."/>
            <person name="Vavikolanu K."/>
            <person name="Mehta A."/>
            <person name="Aluvathingal J."/>
            <person name="Nadendla S."/>
            <person name="Myers T."/>
            <person name="Yan Y."/>
            <person name="Sichtig H."/>
        </authorList>
    </citation>
    <scope>NUCLEOTIDE SEQUENCE [LARGE SCALE GENOMIC DNA]</scope>
    <source>
        <strain evidence="1 2">FDAARGOS_790</strain>
    </source>
</reference>
<evidence type="ECO:0000313" key="2">
    <source>
        <dbReference type="Proteomes" id="UP000500970"/>
    </source>
</evidence>
<dbReference type="KEGG" id="apes:FOC84_26495"/>
<dbReference type="Proteomes" id="UP000500970">
    <property type="component" value="Chromosome"/>
</dbReference>
<sequence length="126" mass="13870">MKKLVLTVLVTQLLAGCAGSPIGNMINNERQETRADMMQSWVGESEEKLVSKWGPPTNSYTLSSGGKIISYEYVRGIINNTIYRCTEKFRIDDGTVTKWGLSSGCDTRINGGDLISKDIPIPQPTL</sequence>
<evidence type="ECO:0008006" key="3">
    <source>
        <dbReference type="Google" id="ProtNLM"/>
    </source>
</evidence>
<protein>
    <recommendedName>
        <fullName evidence="3">Lipoprotein</fullName>
    </recommendedName>
</protein>
<keyword evidence="2" id="KW-1185">Reference proteome</keyword>